<dbReference type="HOGENOM" id="CLU_006344_7_1_1"/>
<accession>A0A0D0DI07</accession>
<organism evidence="1 2">
    <name type="scientific">Paxillus rubicundulus Ve08.2h10</name>
    <dbReference type="NCBI Taxonomy" id="930991"/>
    <lineage>
        <taxon>Eukaryota</taxon>
        <taxon>Fungi</taxon>
        <taxon>Dikarya</taxon>
        <taxon>Basidiomycota</taxon>
        <taxon>Agaricomycotina</taxon>
        <taxon>Agaricomycetes</taxon>
        <taxon>Agaricomycetidae</taxon>
        <taxon>Boletales</taxon>
        <taxon>Paxilineae</taxon>
        <taxon>Paxillaceae</taxon>
        <taxon>Paxillus</taxon>
    </lineage>
</organism>
<sequence length="170" mass="19321">CEHLLKNKSALTQHQCSAHQQLFHISGPNQPHGNSSQVASDHQCFIQDYHSLLDCIHNLIYILCSIADFGLLGCVCSEAGCFIDPATPPCPPSEQCRDDWVFYYNWLEFEVAHFLFSQENMSAKKINTLMHLWGVSLPVHGDVPPFADHQCLYNTIDATPWRCLMEQPFN</sequence>
<feature type="non-terminal residue" evidence="1">
    <location>
        <position position="1"/>
    </location>
</feature>
<protein>
    <recommendedName>
        <fullName evidence="3">C2H2-type domain-containing protein</fullName>
    </recommendedName>
</protein>
<evidence type="ECO:0000313" key="1">
    <source>
        <dbReference type="EMBL" id="KIK97927.1"/>
    </source>
</evidence>
<proteinExistence type="predicted"/>
<evidence type="ECO:0008006" key="3">
    <source>
        <dbReference type="Google" id="ProtNLM"/>
    </source>
</evidence>
<dbReference type="InParanoid" id="A0A0D0DI07"/>
<dbReference type="Proteomes" id="UP000054538">
    <property type="component" value="Unassembled WGS sequence"/>
</dbReference>
<name>A0A0D0DI07_9AGAM</name>
<dbReference type="EMBL" id="KN824914">
    <property type="protein sequence ID" value="KIK97927.1"/>
    <property type="molecule type" value="Genomic_DNA"/>
</dbReference>
<dbReference type="AlphaFoldDB" id="A0A0D0DI07"/>
<gene>
    <name evidence="1" type="ORF">PAXRUDRAFT_824428</name>
</gene>
<reference evidence="2" key="2">
    <citation type="submission" date="2015-01" db="EMBL/GenBank/DDBJ databases">
        <title>Evolutionary Origins and Diversification of the Mycorrhizal Mutualists.</title>
        <authorList>
            <consortium name="DOE Joint Genome Institute"/>
            <consortium name="Mycorrhizal Genomics Consortium"/>
            <person name="Kohler A."/>
            <person name="Kuo A."/>
            <person name="Nagy L.G."/>
            <person name="Floudas D."/>
            <person name="Copeland A."/>
            <person name="Barry K.W."/>
            <person name="Cichocki N."/>
            <person name="Veneault-Fourrey C."/>
            <person name="LaButti K."/>
            <person name="Lindquist E.A."/>
            <person name="Lipzen A."/>
            <person name="Lundell T."/>
            <person name="Morin E."/>
            <person name="Murat C."/>
            <person name="Riley R."/>
            <person name="Ohm R."/>
            <person name="Sun H."/>
            <person name="Tunlid A."/>
            <person name="Henrissat B."/>
            <person name="Grigoriev I.V."/>
            <person name="Hibbett D.S."/>
            <person name="Martin F."/>
        </authorList>
    </citation>
    <scope>NUCLEOTIDE SEQUENCE [LARGE SCALE GENOMIC DNA]</scope>
    <source>
        <strain evidence="2">Ve08.2h10</strain>
    </source>
</reference>
<evidence type="ECO:0000313" key="2">
    <source>
        <dbReference type="Proteomes" id="UP000054538"/>
    </source>
</evidence>
<keyword evidence="2" id="KW-1185">Reference proteome</keyword>
<reference evidence="1 2" key="1">
    <citation type="submission" date="2014-04" db="EMBL/GenBank/DDBJ databases">
        <authorList>
            <consortium name="DOE Joint Genome Institute"/>
            <person name="Kuo A."/>
            <person name="Kohler A."/>
            <person name="Jargeat P."/>
            <person name="Nagy L.G."/>
            <person name="Floudas D."/>
            <person name="Copeland A."/>
            <person name="Barry K.W."/>
            <person name="Cichocki N."/>
            <person name="Veneault-Fourrey C."/>
            <person name="LaButti K."/>
            <person name="Lindquist E.A."/>
            <person name="Lipzen A."/>
            <person name="Lundell T."/>
            <person name="Morin E."/>
            <person name="Murat C."/>
            <person name="Sun H."/>
            <person name="Tunlid A."/>
            <person name="Henrissat B."/>
            <person name="Grigoriev I.V."/>
            <person name="Hibbett D.S."/>
            <person name="Martin F."/>
            <person name="Nordberg H.P."/>
            <person name="Cantor M.N."/>
            <person name="Hua S.X."/>
        </authorList>
    </citation>
    <scope>NUCLEOTIDE SEQUENCE [LARGE SCALE GENOMIC DNA]</scope>
    <source>
        <strain evidence="1 2">Ve08.2h10</strain>
    </source>
</reference>